<dbReference type="InterPro" id="IPR013094">
    <property type="entry name" value="AB_hydrolase_3"/>
</dbReference>
<dbReference type="SUPFAM" id="SSF53474">
    <property type="entry name" value="alpha/beta-Hydrolases"/>
    <property type="match status" value="1"/>
</dbReference>
<dbReference type="Pfam" id="PF07859">
    <property type="entry name" value="Abhydrolase_3"/>
    <property type="match status" value="1"/>
</dbReference>
<keyword evidence="4" id="KW-1185">Reference proteome</keyword>
<proteinExistence type="predicted"/>
<organism evidence="3 4">
    <name type="scientific">Eoetvoesiella caeni</name>
    <dbReference type="NCBI Taxonomy" id="645616"/>
    <lineage>
        <taxon>Bacteria</taxon>
        <taxon>Pseudomonadati</taxon>
        <taxon>Pseudomonadota</taxon>
        <taxon>Betaproteobacteria</taxon>
        <taxon>Burkholderiales</taxon>
        <taxon>Alcaligenaceae</taxon>
        <taxon>Eoetvoesiella</taxon>
    </lineage>
</organism>
<dbReference type="RefSeq" id="WP_113932930.1">
    <property type="nucleotide sequence ID" value="NZ_JACCEU010000005.1"/>
</dbReference>
<dbReference type="PROSITE" id="PS00122">
    <property type="entry name" value="CARBOXYLESTERASE_B_1"/>
    <property type="match status" value="1"/>
</dbReference>
<protein>
    <submittedName>
        <fullName evidence="3">Acetyl esterase/lipase</fullName>
    </submittedName>
</protein>
<dbReference type="Proteomes" id="UP000253628">
    <property type="component" value="Unassembled WGS sequence"/>
</dbReference>
<sequence>MKIEAYPEQEPKSEGMVGYHRHLMELAKNLQGHEAQYGEDPYQSIVVFPAEKPSGKVLLYFHGGGWTNGYKEWMAFMAPALNKLGITFASAGYRLAPQHPFPAGLNDCAAALAWLAGNVAQFGGDPGQIFVGGHSAGGHYASLLSVNEGKDAGPGQPALIRGCAPVSGVYYFGDDSGMAVRPRFLGDPALGNDVVASPILQLGDRACPFLISYGESDFPHLVRQAQDMVAKLEQKGLRVQTLVLPGCNHFTASYAAGEVDGIWPNTLNDWMQSVVD</sequence>
<name>A0A366HC73_9BURK</name>
<gene>
    <name evidence="3" type="ORF">DFR37_10447</name>
</gene>
<keyword evidence="1" id="KW-0378">Hydrolase</keyword>
<evidence type="ECO:0000313" key="3">
    <source>
        <dbReference type="EMBL" id="RBP39953.1"/>
    </source>
</evidence>
<evidence type="ECO:0000313" key="4">
    <source>
        <dbReference type="Proteomes" id="UP000253628"/>
    </source>
</evidence>
<comment type="caution">
    <text evidence="3">The sequence shown here is derived from an EMBL/GenBank/DDBJ whole genome shotgun (WGS) entry which is preliminary data.</text>
</comment>
<dbReference type="GO" id="GO:0016787">
    <property type="term" value="F:hydrolase activity"/>
    <property type="evidence" value="ECO:0007669"/>
    <property type="project" value="UniProtKB-KW"/>
</dbReference>
<evidence type="ECO:0000259" key="2">
    <source>
        <dbReference type="Pfam" id="PF07859"/>
    </source>
</evidence>
<evidence type="ECO:0000256" key="1">
    <source>
        <dbReference type="ARBA" id="ARBA00022801"/>
    </source>
</evidence>
<dbReference type="InterPro" id="IPR019826">
    <property type="entry name" value="Carboxylesterase_B_AS"/>
</dbReference>
<dbReference type="EMBL" id="QNRQ01000004">
    <property type="protein sequence ID" value="RBP39953.1"/>
    <property type="molecule type" value="Genomic_DNA"/>
</dbReference>
<dbReference type="AlphaFoldDB" id="A0A366HC73"/>
<dbReference type="InterPro" id="IPR029058">
    <property type="entry name" value="AB_hydrolase_fold"/>
</dbReference>
<accession>A0A366HC73</accession>
<reference evidence="3 4" key="1">
    <citation type="submission" date="2018-06" db="EMBL/GenBank/DDBJ databases">
        <title>Genomic Encyclopedia of Type Strains, Phase IV (KMG-IV): sequencing the most valuable type-strain genomes for metagenomic binning, comparative biology and taxonomic classification.</title>
        <authorList>
            <person name="Goeker M."/>
        </authorList>
    </citation>
    <scope>NUCLEOTIDE SEQUENCE [LARGE SCALE GENOMIC DNA]</scope>
    <source>
        <strain evidence="3 4">DSM 25520</strain>
    </source>
</reference>
<dbReference type="InterPro" id="IPR050300">
    <property type="entry name" value="GDXG_lipolytic_enzyme"/>
</dbReference>
<dbReference type="PANTHER" id="PTHR48081:SF33">
    <property type="entry name" value="KYNURENINE FORMAMIDASE"/>
    <property type="match status" value="1"/>
</dbReference>
<dbReference type="Gene3D" id="3.40.50.1820">
    <property type="entry name" value="alpha/beta hydrolase"/>
    <property type="match status" value="1"/>
</dbReference>
<dbReference type="PANTHER" id="PTHR48081">
    <property type="entry name" value="AB HYDROLASE SUPERFAMILY PROTEIN C4A8.06C"/>
    <property type="match status" value="1"/>
</dbReference>
<feature type="domain" description="Alpha/beta hydrolase fold-3" evidence="2">
    <location>
        <begin position="58"/>
        <end position="249"/>
    </location>
</feature>